<name>A0ABW5XIH0_9MICO</name>
<dbReference type="EMBL" id="JBHUOP010000006">
    <property type="protein sequence ID" value="MFD2841523.1"/>
    <property type="molecule type" value="Genomic_DNA"/>
</dbReference>
<evidence type="ECO:0000313" key="2">
    <source>
        <dbReference type="Proteomes" id="UP001597391"/>
    </source>
</evidence>
<comment type="caution">
    <text evidence="1">The sequence shown here is derived from an EMBL/GenBank/DDBJ whole genome shotgun (WGS) entry which is preliminary data.</text>
</comment>
<protein>
    <submittedName>
        <fullName evidence="1">DUF3238 domain-containing protein</fullName>
    </submittedName>
</protein>
<sequence length="684" mass="72232">MANAIITGGIALSEPDSTTTLLQNVDALNVEDIELVGPEGAITQATRTALTGDGYTISTTHEADSSLEWSAASDASASVPRIILGNSDDADSIRVASLLAFGSASALLLLDGSEDIDTLNLILTDASIEKVIGVGEHFSLSDALDEQLSETLHWMELSSDYPVQLSAPFSDNGRNITQYTIATNTDIGTLAAAGIVADTTGSMPLSYSEAMALSSITRDTLTSIHVVGTDSSAINPSAIISNQPTSPAVPQWRVTDASATSTNFTVNYTALDGATTYKAYDNEGSEVGSSSSTSITITGETRPVALAAENASGTILSSLQVRISDIATDTEEVLVASTQADTTKHLAFIGGTDLPRIVTRSAVPITGGIPDESTTTIIGITCDNSLTDVVADGTNQYFYTVNTLSSNTAGCGGSGSTPSDIWSTGVSFPPTEMPDFPLMSAFTDSAVDTSHAIGDETRASMSLAEIVIMKVQAQESTNGISTQGVGDDWPNMRFRYQAYIPDALIGAPGSTGSLTRPFQFFSGDNRGPDPNGSHRYRQDVTVRFGSNHGLTYQEWMGTTHKYACSTPWKSNCVQQATGTAPLSDLNIRSQNTSNTSAQWILTNSASNPLHVLAPAIDADIGFYLKRGGTTVKGSHDTMPMHEIYFDVDGWGEWQFVYSSKSYNELCLFGRAVAPACETRLNVSL</sequence>
<dbReference type="InterPro" id="IPR021631">
    <property type="entry name" value="DUF3238"/>
</dbReference>
<dbReference type="Proteomes" id="UP001597391">
    <property type="component" value="Unassembled WGS sequence"/>
</dbReference>
<gene>
    <name evidence="1" type="ORF">ACFSYH_13230</name>
</gene>
<proteinExistence type="predicted"/>
<reference evidence="2" key="1">
    <citation type="journal article" date="2019" name="Int. J. Syst. Evol. Microbiol.">
        <title>The Global Catalogue of Microorganisms (GCM) 10K type strain sequencing project: providing services to taxonomists for standard genome sequencing and annotation.</title>
        <authorList>
            <consortium name="The Broad Institute Genomics Platform"/>
            <consortium name="The Broad Institute Genome Sequencing Center for Infectious Disease"/>
            <person name="Wu L."/>
            <person name="Ma J."/>
        </authorList>
    </citation>
    <scope>NUCLEOTIDE SEQUENCE [LARGE SCALE GENOMIC DNA]</scope>
    <source>
        <strain evidence="2">KCTC 33576</strain>
    </source>
</reference>
<organism evidence="1 2">
    <name type="scientific">Populibacterium corticicola</name>
    <dbReference type="NCBI Taxonomy" id="1812826"/>
    <lineage>
        <taxon>Bacteria</taxon>
        <taxon>Bacillati</taxon>
        <taxon>Actinomycetota</taxon>
        <taxon>Actinomycetes</taxon>
        <taxon>Micrococcales</taxon>
        <taxon>Jonesiaceae</taxon>
        <taxon>Populibacterium</taxon>
    </lineage>
</organism>
<dbReference type="Pfam" id="PF11579">
    <property type="entry name" value="DUF3238"/>
    <property type="match status" value="1"/>
</dbReference>
<evidence type="ECO:0000313" key="1">
    <source>
        <dbReference type="EMBL" id="MFD2841523.1"/>
    </source>
</evidence>
<keyword evidence="2" id="KW-1185">Reference proteome</keyword>
<dbReference type="RefSeq" id="WP_377467598.1">
    <property type="nucleotide sequence ID" value="NZ_JBHUOP010000006.1"/>
</dbReference>
<accession>A0ABW5XIH0</accession>